<accession>A0A833J184</accession>
<dbReference type="Pfam" id="PF13621">
    <property type="entry name" value="Cupin_8"/>
    <property type="match status" value="1"/>
</dbReference>
<dbReference type="PANTHER" id="PTHR12461">
    <property type="entry name" value="HYPOXIA-INDUCIBLE FACTOR 1 ALPHA INHIBITOR-RELATED"/>
    <property type="match status" value="1"/>
</dbReference>
<dbReference type="PROSITE" id="PS51184">
    <property type="entry name" value="JMJC"/>
    <property type="match status" value="1"/>
</dbReference>
<dbReference type="InterPro" id="IPR003347">
    <property type="entry name" value="JmjC_dom"/>
</dbReference>
<dbReference type="Gene3D" id="2.60.120.650">
    <property type="entry name" value="Cupin"/>
    <property type="match status" value="1"/>
</dbReference>
<proteinExistence type="predicted"/>
<dbReference type="SUPFAM" id="SSF51197">
    <property type="entry name" value="Clavaminate synthase-like"/>
    <property type="match status" value="1"/>
</dbReference>
<dbReference type="InterPro" id="IPR041667">
    <property type="entry name" value="Cupin_8"/>
</dbReference>
<organism evidence="2 3">
    <name type="scientific">Methylorubrum populi</name>
    <dbReference type="NCBI Taxonomy" id="223967"/>
    <lineage>
        <taxon>Bacteria</taxon>
        <taxon>Pseudomonadati</taxon>
        <taxon>Pseudomonadota</taxon>
        <taxon>Alphaproteobacteria</taxon>
        <taxon>Hyphomicrobiales</taxon>
        <taxon>Methylobacteriaceae</taxon>
        <taxon>Methylorubrum</taxon>
    </lineage>
</organism>
<dbReference type="EMBL" id="WEKV01000020">
    <property type="protein sequence ID" value="KAB7782765.1"/>
    <property type="molecule type" value="Genomic_DNA"/>
</dbReference>
<dbReference type="PANTHER" id="PTHR12461:SF105">
    <property type="entry name" value="HYPOXIA-INDUCIBLE FACTOR 1-ALPHA INHIBITOR"/>
    <property type="match status" value="1"/>
</dbReference>
<protein>
    <recommendedName>
        <fullName evidence="1">JmjC domain-containing protein</fullName>
    </recommendedName>
</protein>
<dbReference type="SMART" id="SM00558">
    <property type="entry name" value="JmjC"/>
    <property type="match status" value="1"/>
</dbReference>
<evidence type="ECO:0000313" key="3">
    <source>
        <dbReference type="Proteomes" id="UP000469949"/>
    </source>
</evidence>
<dbReference type="Proteomes" id="UP000469949">
    <property type="component" value="Unassembled WGS sequence"/>
</dbReference>
<comment type="caution">
    <text evidence="2">The sequence shown here is derived from an EMBL/GenBank/DDBJ whole genome shotgun (WGS) entry which is preliminary data.</text>
</comment>
<name>A0A833J184_9HYPH</name>
<feature type="domain" description="JmjC" evidence="1">
    <location>
        <begin position="83"/>
        <end position="246"/>
    </location>
</feature>
<dbReference type="AlphaFoldDB" id="A0A833J184"/>
<evidence type="ECO:0000259" key="1">
    <source>
        <dbReference type="PROSITE" id="PS51184"/>
    </source>
</evidence>
<reference evidence="2 3" key="1">
    <citation type="submission" date="2019-10" db="EMBL/GenBank/DDBJ databases">
        <title>Draft Genome Sequence of the Caffeine Degrading Methylotroph Methylorubrum populi PINKEL.</title>
        <authorList>
            <person name="Dawson S.C."/>
            <person name="Zhang X."/>
            <person name="Wright M.E."/>
            <person name="Sharma G."/>
            <person name="Langner J.T."/>
            <person name="Ditty J.L."/>
            <person name="Subuyuj G.A."/>
        </authorList>
    </citation>
    <scope>NUCLEOTIDE SEQUENCE [LARGE SCALE GENOMIC DNA]</scope>
    <source>
        <strain evidence="2 3">Pinkel</strain>
    </source>
</reference>
<evidence type="ECO:0000313" key="2">
    <source>
        <dbReference type="EMBL" id="KAB7782765.1"/>
    </source>
</evidence>
<dbReference type="RefSeq" id="WP_152279073.1">
    <property type="nucleotide sequence ID" value="NZ_WEKV01000020.1"/>
</dbReference>
<sequence length="293" mass="32625">MASLISVSAQDRETFPSVPFGIKHALADDPLLSLDRLIDLAARLPRHSIEFNGGNVAIDQNPDTVPLVEMEPTEIVRRIREANAWMVLKRVEQVPAYADLLKGILDGVARDIGHADAADAGFTNIEGFIFVSSPNATTPFHVDPEDNFFVQIHGEKYFHIIDNRDGSIVPDAVMEFRPGAHRNLTYKPEFEDRARVFTMNAGDGCFVPYHWPHWVRTGSSYSISMAVTWKSTAVKRSNRLLAVNAMLRRYGLPQPAPGRRPTFDAVKIAAITALRAPVEELRRLRSRGLSAAE</sequence>
<gene>
    <name evidence="2" type="ORF">F8B43_5520</name>
</gene>